<evidence type="ECO:0000313" key="3">
    <source>
        <dbReference type="EMBL" id="CAH9123656.1"/>
    </source>
</evidence>
<gene>
    <name evidence="3" type="ORF">CEPIT_LOCUS25388</name>
</gene>
<keyword evidence="1" id="KW-0175">Coiled coil</keyword>
<organism evidence="3 4">
    <name type="scientific">Cuscuta epithymum</name>
    <dbReference type="NCBI Taxonomy" id="186058"/>
    <lineage>
        <taxon>Eukaryota</taxon>
        <taxon>Viridiplantae</taxon>
        <taxon>Streptophyta</taxon>
        <taxon>Embryophyta</taxon>
        <taxon>Tracheophyta</taxon>
        <taxon>Spermatophyta</taxon>
        <taxon>Magnoliopsida</taxon>
        <taxon>eudicotyledons</taxon>
        <taxon>Gunneridae</taxon>
        <taxon>Pentapetalae</taxon>
        <taxon>asterids</taxon>
        <taxon>lamiids</taxon>
        <taxon>Solanales</taxon>
        <taxon>Convolvulaceae</taxon>
        <taxon>Cuscuteae</taxon>
        <taxon>Cuscuta</taxon>
        <taxon>Cuscuta subgen. Cuscuta</taxon>
    </lineage>
</organism>
<feature type="compositionally biased region" description="Basic and acidic residues" evidence="2">
    <location>
        <begin position="123"/>
        <end position="134"/>
    </location>
</feature>
<dbReference type="AlphaFoldDB" id="A0AAV0EHW0"/>
<dbReference type="PANTHER" id="PTHR33499:SF11">
    <property type="entry name" value="NO APICAL MERISTEM-ASSOCIATED C-TERMINAL DOMAIN-CONTAINING PROTEIN"/>
    <property type="match status" value="1"/>
</dbReference>
<evidence type="ECO:0000256" key="1">
    <source>
        <dbReference type="SAM" id="Coils"/>
    </source>
</evidence>
<feature type="coiled-coil region" evidence="1">
    <location>
        <begin position="407"/>
        <end position="448"/>
    </location>
</feature>
<dbReference type="Pfam" id="PF03004">
    <property type="entry name" value="Transposase_24"/>
    <property type="match status" value="1"/>
</dbReference>
<keyword evidence="4" id="KW-1185">Reference proteome</keyword>
<name>A0AAV0EHW0_9ASTE</name>
<protein>
    <recommendedName>
        <fullName evidence="5">Transposase, Ptta/En/Spm, plant</fullName>
    </recommendedName>
</protein>
<dbReference type="EMBL" id="CAMAPF010000931">
    <property type="protein sequence ID" value="CAH9123656.1"/>
    <property type="molecule type" value="Genomic_DNA"/>
</dbReference>
<evidence type="ECO:0008006" key="5">
    <source>
        <dbReference type="Google" id="ProtNLM"/>
    </source>
</evidence>
<dbReference type="PANTHER" id="PTHR33499">
    <property type="entry name" value="OS12G0282400 PROTEIN-RELATED"/>
    <property type="match status" value="1"/>
</dbReference>
<feature type="compositionally biased region" description="Polar residues" evidence="2">
    <location>
        <begin position="87"/>
        <end position="101"/>
    </location>
</feature>
<dbReference type="InterPro" id="IPR004252">
    <property type="entry name" value="Probable_transposase_24"/>
</dbReference>
<reference evidence="3" key="1">
    <citation type="submission" date="2022-07" db="EMBL/GenBank/DDBJ databases">
        <authorList>
            <person name="Macas J."/>
            <person name="Novak P."/>
            <person name="Neumann P."/>
        </authorList>
    </citation>
    <scope>NUCLEOTIDE SEQUENCE</scope>
</reference>
<dbReference type="Proteomes" id="UP001152523">
    <property type="component" value="Unassembled WGS sequence"/>
</dbReference>
<comment type="caution">
    <text evidence="3">The sequence shown here is derived from an EMBL/GenBank/DDBJ whole genome shotgun (WGS) entry which is preliminary data.</text>
</comment>
<evidence type="ECO:0000313" key="4">
    <source>
        <dbReference type="Proteomes" id="UP001152523"/>
    </source>
</evidence>
<proteinExistence type="predicted"/>
<accession>A0AAV0EHW0</accession>
<evidence type="ECO:0000256" key="2">
    <source>
        <dbReference type="SAM" id="MobiDB-lite"/>
    </source>
</evidence>
<feature type="region of interest" description="Disordered" evidence="2">
    <location>
        <begin position="87"/>
        <end position="144"/>
    </location>
</feature>
<sequence>MSTVEFTFHLQRHKIGSNNCVRGMAPGSKEKVQMKSQSQPSIRQHASKKASQKYVTLGGIRGVLQNSKTPVRGEVVDTRKRIFAQNMSSKRCATTTTQHSPESIEADASPIHENSVSGSPHRASPERTVEEASRPKKRGRGQTMGKGIMRAFAASKTKMKVTVDPYIGRPKDGEESAKLSSQIGIITRDVLPVPRRWKEVDEENGLEPGFDHIQMHMDVNFADPGVKESLIGRLKSSSRQKRYQLHMHYKQFQTLEEAKEKKPPTFLSQENWELLCDHFASPEFQKSSITNTENRKLVRAPHITGRKPFTVRLHEISLQELNGDSCDRIELYKRTHFSEKKGWSSEVAEENWEMMKKKQQQYEEEGIEKSTDEIVLEVLGHGSGYIKGLGYGPKPTSRRNNLNSFATEQLQKELHETQEKLHSSEAQVGELKTQLQDTDKEVFDLRNQLAQQASNVAQQASKVEKLMAFMATQGMTV</sequence>